<protein>
    <submittedName>
        <fullName evidence="1">Uncharacterized protein</fullName>
    </submittedName>
</protein>
<name>A0B659_METTP</name>
<evidence type="ECO:0000313" key="1">
    <source>
        <dbReference type="EMBL" id="ABK14183.1"/>
    </source>
</evidence>
<dbReference type="KEGG" id="mtp:Mthe_0390"/>
<reference evidence="1 2" key="1">
    <citation type="submission" date="2006-10" db="EMBL/GenBank/DDBJ databases">
        <title>Complete sequence of Methanosaeta thermophila PT.</title>
        <authorList>
            <consortium name="US DOE Joint Genome Institute"/>
            <person name="Copeland A."/>
            <person name="Lucas S."/>
            <person name="Lapidus A."/>
            <person name="Barry K."/>
            <person name="Detter J.C."/>
            <person name="Glavina del Rio T."/>
            <person name="Hammon N."/>
            <person name="Israni S."/>
            <person name="Pitluck S."/>
            <person name="Chain P."/>
            <person name="Malfatti S."/>
            <person name="Shin M."/>
            <person name="Vergez L."/>
            <person name="Schmutz J."/>
            <person name="Larimer F."/>
            <person name="Land M."/>
            <person name="Hauser L."/>
            <person name="Kyrpides N."/>
            <person name="Kim E."/>
            <person name="Smith K.S."/>
            <person name="Ingram-Smith C."/>
            <person name="Richardson P."/>
        </authorList>
    </citation>
    <scope>NUCLEOTIDE SEQUENCE [LARGE SCALE GENOMIC DNA]</scope>
    <source>
        <strain evidence="2">DSM 6194 / JCM 14653 / NBRC 101360 / PT</strain>
    </source>
</reference>
<dbReference type="EMBL" id="CP000477">
    <property type="protein sequence ID" value="ABK14183.1"/>
    <property type="molecule type" value="Genomic_DNA"/>
</dbReference>
<gene>
    <name evidence="1" type="ordered locus">Mthe_0390</name>
</gene>
<dbReference type="RefSeq" id="WP_011695581.1">
    <property type="nucleotide sequence ID" value="NC_008553.1"/>
</dbReference>
<sequence>MFRSTLYLTVGFVILIGVASSYDFGSKVDNTSPDLGYPLVDFGGSQVPIDIGYWDVGPNPQIFDEDDMVYLHFGSAVPTTINANDIRLTTRSDLGLNAGSKVRASDIDCGKPLLPLPAPPLTAGIYFMDLYGSSPGYDVNDLIYLKTLLPAGITATNDVRLSNAVHYNGTVLSAGTKVLDFHADHNRLIIPMIIGFPIYPPVWQESIATIRFYNANGNTMNGVPIYDYNDEVYIDVPFSPLSPGVVSVNDVHLTV</sequence>
<dbReference type="GeneID" id="4463192"/>
<proteinExistence type="predicted"/>
<organism evidence="1 2">
    <name type="scientific">Methanothrix thermoacetophila (strain DSM 6194 / JCM 14653 / NBRC 101360 / PT)</name>
    <name type="common">Methanosaeta thermophila</name>
    <dbReference type="NCBI Taxonomy" id="349307"/>
    <lineage>
        <taxon>Archaea</taxon>
        <taxon>Methanobacteriati</taxon>
        <taxon>Methanobacteriota</taxon>
        <taxon>Stenosarchaea group</taxon>
        <taxon>Methanomicrobia</taxon>
        <taxon>Methanotrichales</taxon>
        <taxon>Methanotrichaceae</taxon>
        <taxon>Methanothrix</taxon>
    </lineage>
</organism>
<evidence type="ECO:0000313" key="2">
    <source>
        <dbReference type="Proteomes" id="UP000000674"/>
    </source>
</evidence>
<accession>A0B659</accession>
<keyword evidence="2" id="KW-1185">Reference proteome</keyword>
<dbReference type="Proteomes" id="UP000000674">
    <property type="component" value="Chromosome"/>
</dbReference>
<dbReference type="OrthoDB" id="385987at2157"/>
<dbReference type="HOGENOM" id="CLU_1088259_0_0_2"/>
<dbReference type="AlphaFoldDB" id="A0B659"/>